<dbReference type="GeneID" id="56085396"/>
<dbReference type="RefSeq" id="WP_179919305.1">
    <property type="nucleotide sequence ID" value="NZ_CP058909.1"/>
</dbReference>
<feature type="transmembrane region" description="Helical" evidence="1">
    <location>
        <begin position="20"/>
        <end position="42"/>
    </location>
</feature>
<protein>
    <submittedName>
        <fullName evidence="2">Uncharacterized protein</fullName>
    </submittedName>
</protein>
<proteinExistence type="predicted"/>
<reference evidence="2 3" key="1">
    <citation type="submission" date="2020-07" db="EMBL/GenBank/DDBJ databases">
        <title>Halosimplex litoreum sp. nov. and Halosimplex rubrum sp. nov., isolated from different salt environments.</title>
        <authorList>
            <person name="Cui H."/>
        </authorList>
    </citation>
    <scope>NUCLEOTIDE SEQUENCE [LARGE SCALE GENOMIC DNA]</scope>
    <source>
        <strain evidence="2 3">R2</strain>
    </source>
</reference>
<evidence type="ECO:0000256" key="1">
    <source>
        <dbReference type="SAM" id="Phobius"/>
    </source>
</evidence>
<dbReference type="KEGG" id="hpel:HZS54_22365"/>
<organism evidence="2 3">
    <name type="scientific">Halosimplex pelagicum</name>
    <dbReference type="NCBI Taxonomy" id="869886"/>
    <lineage>
        <taxon>Archaea</taxon>
        <taxon>Methanobacteriati</taxon>
        <taxon>Methanobacteriota</taxon>
        <taxon>Stenosarchaea group</taxon>
        <taxon>Halobacteria</taxon>
        <taxon>Halobacteriales</taxon>
        <taxon>Haloarculaceae</taxon>
        <taxon>Halosimplex</taxon>
    </lineage>
</organism>
<sequence>MLLLYPYYMRYHYAVPAVDRYYAFAALGMLLAFVWAPAVAWGVATAVRGRFRSLTPPLACIAVPLAPLPLALDTFRRPRTDVVPTPEYITEWTPPSGPVELAVRTFETADFWWLGCVLFFVAGVAWTRGQRRWVFGSLVALVCYGGSHGAVTTTLLHGLVVRPLFAAPAGAVLFAVGAKLAATDGEPADDPAEQPRPSPAE</sequence>
<keyword evidence="3" id="KW-1185">Reference proteome</keyword>
<evidence type="ECO:0000313" key="2">
    <source>
        <dbReference type="EMBL" id="QLH84212.1"/>
    </source>
</evidence>
<feature type="transmembrane region" description="Helical" evidence="1">
    <location>
        <begin position="111"/>
        <end position="127"/>
    </location>
</feature>
<name>A0A7D5TVR1_9EURY</name>
<dbReference type="EMBL" id="CP058909">
    <property type="protein sequence ID" value="QLH84212.1"/>
    <property type="molecule type" value="Genomic_DNA"/>
</dbReference>
<keyword evidence="1" id="KW-0472">Membrane</keyword>
<gene>
    <name evidence="2" type="ORF">HZS54_22365</name>
</gene>
<keyword evidence="1" id="KW-0812">Transmembrane</keyword>
<keyword evidence="1" id="KW-1133">Transmembrane helix</keyword>
<dbReference type="AlphaFoldDB" id="A0A7D5TVR1"/>
<dbReference type="Proteomes" id="UP000509346">
    <property type="component" value="Chromosome"/>
</dbReference>
<evidence type="ECO:0000313" key="3">
    <source>
        <dbReference type="Proteomes" id="UP000509346"/>
    </source>
</evidence>
<dbReference type="OrthoDB" id="241993at2157"/>
<accession>A0A7D5TVR1</accession>